<comment type="caution">
    <text evidence="1">The sequence shown here is derived from an EMBL/GenBank/DDBJ whole genome shotgun (WGS) entry which is preliminary data.</text>
</comment>
<evidence type="ECO:0000313" key="1">
    <source>
        <dbReference type="EMBL" id="CAI9561591.1"/>
    </source>
</evidence>
<keyword evidence="2" id="KW-1185">Reference proteome</keyword>
<name>A0ABN9CPX6_9NEOB</name>
<evidence type="ECO:0000313" key="2">
    <source>
        <dbReference type="Proteomes" id="UP001162483"/>
    </source>
</evidence>
<reference evidence="1" key="1">
    <citation type="submission" date="2023-05" db="EMBL/GenBank/DDBJ databases">
        <authorList>
            <person name="Stuckert A."/>
        </authorList>
    </citation>
    <scope>NUCLEOTIDE SEQUENCE</scope>
</reference>
<accession>A0ABN9CPX6</accession>
<gene>
    <name evidence="1" type="ORF">SPARVUS_LOCUS5459021</name>
</gene>
<sequence>MGRELVPHHWYQGEEIVTPIIGHQWEDIVTPSLVISEGNSGPKGRIKLMQWATSGPLVCSLEDPWCIYSGILVVWIK</sequence>
<dbReference type="EMBL" id="CATNWA010011352">
    <property type="protein sequence ID" value="CAI9561591.1"/>
    <property type="molecule type" value="Genomic_DNA"/>
</dbReference>
<dbReference type="Proteomes" id="UP001162483">
    <property type="component" value="Unassembled WGS sequence"/>
</dbReference>
<proteinExistence type="predicted"/>
<organism evidence="1 2">
    <name type="scientific">Staurois parvus</name>
    <dbReference type="NCBI Taxonomy" id="386267"/>
    <lineage>
        <taxon>Eukaryota</taxon>
        <taxon>Metazoa</taxon>
        <taxon>Chordata</taxon>
        <taxon>Craniata</taxon>
        <taxon>Vertebrata</taxon>
        <taxon>Euteleostomi</taxon>
        <taxon>Amphibia</taxon>
        <taxon>Batrachia</taxon>
        <taxon>Anura</taxon>
        <taxon>Neobatrachia</taxon>
        <taxon>Ranoidea</taxon>
        <taxon>Ranidae</taxon>
        <taxon>Staurois</taxon>
    </lineage>
</organism>
<protein>
    <submittedName>
        <fullName evidence="1">Uncharacterized protein</fullName>
    </submittedName>
</protein>